<evidence type="ECO:0000256" key="1">
    <source>
        <dbReference type="SAM" id="MobiDB-lite"/>
    </source>
</evidence>
<keyword evidence="3" id="KW-1185">Reference proteome</keyword>
<evidence type="ECO:0000313" key="2">
    <source>
        <dbReference type="EMBL" id="CAD6921842.1"/>
    </source>
</evidence>
<proteinExistence type="predicted"/>
<dbReference type="Pfam" id="PF04827">
    <property type="entry name" value="Plant_tran"/>
    <property type="match status" value="1"/>
</dbReference>
<evidence type="ECO:0000313" key="3">
    <source>
        <dbReference type="Proteomes" id="UP000836402"/>
    </source>
</evidence>
<gene>
    <name evidence="2" type="ORF">JKIAZH3_G6287</name>
</gene>
<evidence type="ECO:0008006" key="4">
    <source>
        <dbReference type="Google" id="ProtNLM"/>
    </source>
</evidence>
<reference evidence="2" key="1">
    <citation type="submission" date="2020-10" db="EMBL/GenBank/DDBJ databases">
        <authorList>
            <person name="Sedaghatjoo S."/>
        </authorList>
    </citation>
    <scope>NUCLEOTIDE SEQUENCE</scope>
    <source>
        <strain evidence="2">AZH3</strain>
    </source>
</reference>
<protein>
    <recommendedName>
        <fullName evidence="4">DDE Tnp4 domain-containing protein</fullName>
    </recommendedName>
</protein>
<organism evidence="2 3">
    <name type="scientific">Tilletia caries</name>
    <name type="common">wheat bunt fungus</name>
    <dbReference type="NCBI Taxonomy" id="13290"/>
    <lineage>
        <taxon>Eukaryota</taxon>
        <taxon>Fungi</taxon>
        <taxon>Dikarya</taxon>
        <taxon>Basidiomycota</taxon>
        <taxon>Ustilaginomycotina</taxon>
        <taxon>Exobasidiomycetes</taxon>
        <taxon>Tilletiales</taxon>
        <taxon>Tilletiaceae</taxon>
        <taxon>Tilletia</taxon>
    </lineage>
</organism>
<comment type="caution">
    <text evidence="2">The sequence shown here is derived from an EMBL/GenBank/DDBJ whole genome shotgun (WGS) entry which is preliminary data.</text>
</comment>
<feature type="region of interest" description="Disordered" evidence="1">
    <location>
        <begin position="70"/>
        <end position="103"/>
    </location>
</feature>
<name>A0ABN7IVL8_9BASI</name>
<accession>A0ABN7IVL8</accession>
<sequence>MQQIRGEVYNRRHAGARSVLERIFGVVQARFKILITGCHFDLQTQADVFPALAVVHNIIRRTDPLNDIDPLPVVAGADAGDENDEGDARSGLSRAETTKEGKAAAAYRDRVAKKMWNSASL</sequence>
<dbReference type="InterPro" id="IPR006912">
    <property type="entry name" value="Harbinger_derived_prot"/>
</dbReference>
<dbReference type="EMBL" id="CAJHJG010002654">
    <property type="protein sequence ID" value="CAD6921842.1"/>
    <property type="molecule type" value="Genomic_DNA"/>
</dbReference>
<dbReference type="Proteomes" id="UP000836402">
    <property type="component" value="Unassembled WGS sequence"/>
</dbReference>